<organism evidence="14 15">
    <name type="scientific">Ornithobacterium rhinotracheale</name>
    <dbReference type="NCBI Taxonomy" id="28251"/>
    <lineage>
        <taxon>Bacteria</taxon>
        <taxon>Pseudomonadati</taxon>
        <taxon>Bacteroidota</taxon>
        <taxon>Flavobacteriia</taxon>
        <taxon>Flavobacteriales</taxon>
        <taxon>Weeksellaceae</taxon>
        <taxon>Ornithobacterium</taxon>
    </lineage>
</organism>
<keyword evidence="9" id="KW-0238">DNA-binding</keyword>
<evidence type="ECO:0000256" key="1">
    <source>
        <dbReference type="ARBA" id="ARBA00004496"/>
    </source>
</evidence>
<evidence type="ECO:0000256" key="5">
    <source>
        <dbReference type="ARBA" id="ARBA00022679"/>
    </source>
</evidence>
<dbReference type="Gene3D" id="3.10.150.10">
    <property type="entry name" value="DNA Polymerase III, subunit A, domain 2"/>
    <property type="match status" value="1"/>
</dbReference>
<dbReference type="InterPro" id="IPR046938">
    <property type="entry name" value="DNA_clamp_sf"/>
</dbReference>
<sequence length="372" mass="41733">MKFIVASSTLQKHLQMLGSVINSSNTLAILDNFLFDLDHNQLKITATDLETTISTVIEVQSEDVESICVPSKILLDTLKTFPDQPLTFLKREDNQLEIVSDQGKYQLSYLSSEDFPETPALPDVSSTTIPSDVLVEAINKTIFATSNDTHRPVMTGVYFEWNSNFLQFVGTDAHRLVKYTRNDLHSTDGSEFIMPKKPMNILKNILPSGEDVIVDYNENNARFSVGNLTITCRLVDGKYPAYGAVIPKENPKVMTINRTMFLNSLRRVSIFANKSTYLVRLKLNGNQLTINSEDTDFANKAEEKLPCDYHGEEFQIGFNAKFLSEILQNLQSEDITLSMSEPSRAGIIKPVGDLEEGEEILMLVMPLMLSAK</sequence>
<evidence type="ECO:0000313" key="14">
    <source>
        <dbReference type="EMBL" id="QAR31086.1"/>
    </source>
</evidence>
<dbReference type="GO" id="GO:0009360">
    <property type="term" value="C:DNA polymerase III complex"/>
    <property type="evidence" value="ECO:0007669"/>
    <property type="project" value="InterPro"/>
</dbReference>
<keyword evidence="4 10" id="KW-0963">Cytoplasm</keyword>
<dbReference type="InterPro" id="IPR022637">
    <property type="entry name" value="DNA_polIII_beta_cen"/>
</dbReference>
<evidence type="ECO:0000256" key="10">
    <source>
        <dbReference type="PIRNR" id="PIRNR000804"/>
    </source>
</evidence>
<feature type="domain" description="DNA polymerase III beta sliding clamp N-terminal" evidence="11">
    <location>
        <begin position="1"/>
        <end position="118"/>
    </location>
</feature>
<keyword evidence="5 10" id="KW-0808">Transferase</keyword>
<keyword evidence="7 10" id="KW-0235">DNA replication</keyword>
<reference evidence="14 15" key="1">
    <citation type="submission" date="2019-01" db="EMBL/GenBank/DDBJ databases">
        <title>Whole Genome of Ornithobacterium rhinotracheale FARPER-174b.</title>
        <authorList>
            <person name="Tataje-Lavanda L.A."/>
            <person name="Montalvan A."/>
            <person name="Montesinos R."/>
            <person name="Zimic M."/>
            <person name="Fernandez-Sanchez M."/>
            <person name="Fernandez-Diaz M."/>
        </authorList>
    </citation>
    <scope>NUCLEOTIDE SEQUENCE [LARGE SCALE GENOMIC DNA]</scope>
    <source>
        <strain evidence="14 15">FARPER-174b</strain>
    </source>
</reference>
<dbReference type="GO" id="GO:0003677">
    <property type="term" value="F:DNA binding"/>
    <property type="evidence" value="ECO:0007669"/>
    <property type="project" value="UniProtKB-UniRule"/>
</dbReference>
<dbReference type="Pfam" id="PF02767">
    <property type="entry name" value="DNA_pol3_beta_2"/>
    <property type="match status" value="1"/>
</dbReference>
<dbReference type="PANTHER" id="PTHR30478">
    <property type="entry name" value="DNA POLYMERASE III SUBUNIT BETA"/>
    <property type="match status" value="1"/>
</dbReference>
<dbReference type="GO" id="GO:0008408">
    <property type="term" value="F:3'-5' exonuclease activity"/>
    <property type="evidence" value="ECO:0007669"/>
    <property type="project" value="InterPro"/>
</dbReference>
<evidence type="ECO:0000256" key="8">
    <source>
        <dbReference type="ARBA" id="ARBA00022932"/>
    </source>
</evidence>
<dbReference type="GO" id="GO:0006271">
    <property type="term" value="P:DNA strand elongation involved in DNA replication"/>
    <property type="evidence" value="ECO:0007669"/>
    <property type="project" value="TreeGrafter"/>
</dbReference>
<dbReference type="Proteomes" id="UP000287701">
    <property type="component" value="Chromosome"/>
</dbReference>
<keyword evidence="8 10" id="KW-0239">DNA-directed DNA polymerase</keyword>
<dbReference type="OrthoDB" id="8421503at2"/>
<comment type="subcellular location">
    <subcellularLocation>
        <location evidence="1 10">Cytoplasm</location>
    </subcellularLocation>
</comment>
<comment type="similarity">
    <text evidence="2 10">Belongs to the beta sliding clamp family.</text>
</comment>
<dbReference type="Pfam" id="PF00712">
    <property type="entry name" value="DNA_pol3_beta"/>
    <property type="match status" value="1"/>
</dbReference>
<evidence type="ECO:0000259" key="12">
    <source>
        <dbReference type="Pfam" id="PF02767"/>
    </source>
</evidence>
<dbReference type="OMA" id="YLIMPVR"/>
<evidence type="ECO:0000256" key="9">
    <source>
        <dbReference type="ARBA" id="ARBA00023125"/>
    </source>
</evidence>
<dbReference type="SUPFAM" id="SSF55979">
    <property type="entry name" value="DNA clamp"/>
    <property type="match status" value="3"/>
</dbReference>
<dbReference type="Gene3D" id="3.70.10.10">
    <property type="match status" value="1"/>
</dbReference>
<comment type="subunit">
    <text evidence="10">Forms a ring-shaped head-to-tail homodimer around DNA.</text>
</comment>
<accession>A0A3R5UUX4</accession>
<gene>
    <name evidence="14" type="primary">dnaN</name>
    <name evidence="14" type="ORF">EQP59_06945</name>
</gene>
<dbReference type="PIRSF" id="PIRSF000804">
    <property type="entry name" value="DNA_pol_III_b"/>
    <property type="match status" value="1"/>
</dbReference>
<evidence type="ECO:0000256" key="3">
    <source>
        <dbReference type="ARBA" id="ARBA00021035"/>
    </source>
</evidence>
<dbReference type="AlphaFoldDB" id="A0A3R5UUX4"/>
<evidence type="ECO:0000256" key="7">
    <source>
        <dbReference type="ARBA" id="ARBA00022705"/>
    </source>
</evidence>
<keyword evidence="6 10" id="KW-0548">Nucleotidyltransferase</keyword>
<feature type="domain" description="DNA polymerase III beta sliding clamp central" evidence="12">
    <location>
        <begin position="128"/>
        <end position="240"/>
    </location>
</feature>
<dbReference type="SMART" id="SM00480">
    <property type="entry name" value="POL3Bc"/>
    <property type="match status" value="1"/>
</dbReference>
<comment type="function">
    <text evidence="10">Confers DNA tethering and processivity to DNA polymerases and other proteins. Acts as a clamp, forming a ring around DNA (a reaction catalyzed by the clamp-loading complex) which diffuses in an ATP-independent manner freely and bidirectionally along dsDNA. Initially characterized for its ability to contact the catalytic subunit of DNA polymerase III (Pol III), a complex, multichain enzyme responsible for most of the replicative synthesis in bacteria; Pol III exhibits 3'-5' exonuclease proofreading activity. The beta chain is required for initiation of replication as well as for processivity of DNA replication.</text>
</comment>
<dbReference type="GeneID" id="97258782"/>
<dbReference type="GO" id="GO:0005737">
    <property type="term" value="C:cytoplasm"/>
    <property type="evidence" value="ECO:0007669"/>
    <property type="project" value="UniProtKB-SubCell"/>
</dbReference>
<dbReference type="InterPro" id="IPR001001">
    <property type="entry name" value="DNA_polIII_beta"/>
</dbReference>
<proteinExistence type="inferred from homology"/>
<dbReference type="EMBL" id="CP035107">
    <property type="protein sequence ID" value="QAR31086.1"/>
    <property type="molecule type" value="Genomic_DNA"/>
</dbReference>
<dbReference type="GO" id="GO:0003887">
    <property type="term" value="F:DNA-directed DNA polymerase activity"/>
    <property type="evidence" value="ECO:0007669"/>
    <property type="project" value="UniProtKB-UniRule"/>
</dbReference>
<dbReference type="CDD" id="cd00140">
    <property type="entry name" value="beta_clamp"/>
    <property type="match status" value="1"/>
</dbReference>
<dbReference type="PANTHER" id="PTHR30478:SF0">
    <property type="entry name" value="BETA SLIDING CLAMP"/>
    <property type="match status" value="1"/>
</dbReference>
<dbReference type="GeneID" id="71570274"/>
<evidence type="ECO:0000256" key="6">
    <source>
        <dbReference type="ARBA" id="ARBA00022695"/>
    </source>
</evidence>
<dbReference type="NCBIfam" id="TIGR00663">
    <property type="entry name" value="dnan"/>
    <property type="match status" value="1"/>
</dbReference>
<feature type="domain" description="DNA polymerase III beta sliding clamp C-terminal" evidence="13">
    <location>
        <begin position="245"/>
        <end position="354"/>
    </location>
</feature>
<evidence type="ECO:0000256" key="2">
    <source>
        <dbReference type="ARBA" id="ARBA00010752"/>
    </source>
</evidence>
<dbReference type="InterPro" id="IPR022634">
    <property type="entry name" value="DNA_polIII_beta_N"/>
</dbReference>
<name>A0A3R5UUX4_ORNRH</name>
<evidence type="ECO:0000259" key="13">
    <source>
        <dbReference type="Pfam" id="PF02768"/>
    </source>
</evidence>
<protein>
    <recommendedName>
        <fullName evidence="3 10">Beta sliding clamp</fullName>
    </recommendedName>
</protein>
<dbReference type="RefSeq" id="WP_014791835.1">
    <property type="nucleotide sequence ID" value="NZ_CP035107.1"/>
</dbReference>
<evidence type="ECO:0000256" key="4">
    <source>
        <dbReference type="ARBA" id="ARBA00022490"/>
    </source>
</evidence>
<dbReference type="Pfam" id="PF02768">
    <property type="entry name" value="DNA_pol3_beta_3"/>
    <property type="match status" value="1"/>
</dbReference>
<evidence type="ECO:0000259" key="11">
    <source>
        <dbReference type="Pfam" id="PF00712"/>
    </source>
</evidence>
<evidence type="ECO:0000313" key="15">
    <source>
        <dbReference type="Proteomes" id="UP000287701"/>
    </source>
</evidence>
<dbReference type="InterPro" id="IPR022635">
    <property type="entry name" value="DNA_polIII_beta_C"/>
</dbReference>